<accession>A0A1S2VIQ5</accession>
<comment type="caution">
    <text evidence="1">The sequence shown here is derived from an EMBL/GenBank/DDBJ whole genome shotgun (WGS) entry which is preliminary data.</text>
</comment>
<name>A0A1S2VIQ5_9BACT</name>
<gene>
    <name evidence="1" type="ORF">BLX24_13790</name>
</gene>
<dbReference type="Proteomes" id="UP000181790">
    <property type="component" value="Unassembled WGS sequence"/>
</dbReference>
<dbReference type="EMBL" id="MORL01000006">
    <property type="protein sequence ID" value="OIN58634.1"/>
    <property type="molecule type" value="Genomic_DNA"/>
</dbReference>
<evidence type="ECO:0000313" key="1">
    <source>
        <dbReference type="EMBL" id="OIN58634.1"/>
    </source>
</evidence>
<organism evidence="1 2">
    <name type="scientific">Arsenicibacter rosenii</name>
    <dbReference type="NCBI Taxonomy" id="1750698"/>
    <lineage>
        <taxon>Bacteria</taxon>
        <taxon>Pseudomonadati</taxon>
        <taxon>Bacteroidota</taxon>
        <taxon>Cytophagia</taxon>
        <taxon>Cytophagales</taxon>
        <taxon>Spirosomataceae</taxon>
        <taxon>Arsenicibacter</taxon>
    </lineage>
</organism>
<dbReference type="AlphaFoldDB" id="A0A1S2VIQ5"/>
<reference evidence="1 2" key="1">
    <citation type="submission" date="2016-10" db="EMBL/GenBank/DDBJ databases">
        <title>Arsenicibacter rosenii gen. nov., sp. nov., an efficient arsenic-methylating bacterium isolated from an arsenic-contaminated paddy soil.</title>
        <authorList>
            <person name="Huang K."/>
        </authorList>
    </citation>
    <scope>NUCLEOTIDE SEQUENCE [LARGE SCALE GENOMIC DNA]</scope>
    <source>
        <strain evidence="1 2">SM-1</strain>
    </source>
</reference>
<sequence>MAEENNLSEEQEDTPVDVEKLRFLGRISRYAERGRLHAQQEHEAKIMPMYTLHDEDGYRSHDEWLKDRKRMKKAMNDALDGKGDWPPKRAPVIYDPFSVDLRGLHELTRDKTKDDR</sequence>
<keyword evidence="2" id="KW-1185">Reference proteome</keyword>
<protein>
    <submittedName>
        <fullName evidence="1">Uncharacterized protein</fullName>
    </submittedName>
</protein>
<dbReference type="RefSeq" id="WP_071503741.1">
    <property type="nucleotide sequence ID" value="NZ_MORL01000006.1"/>
</dbReference>
<evidence type="ECO:0000313" key="2">
    <source>
        <dbReference type="Proteomes" id="UP000181790"/>
    </source>
</evidence>
<proteinExistence type="predicted"/>